<reference evidence="2" key="1">
    <citation type="journal article" date="2020" name="Stud. Mycol.">
        <title>101 Dothideomycetes genomes: a test case for predicting lifestyles and emergence of pathogens.</title>
        <authorList>
            <person name="Haridas S."/>
            <person name="Albert R."/>
            <person name="Binder M."/>
            <person name="Bloem J."/>
            <person name="Labutti K."/>
            <person name="Salamov A."/>
            <person name="Andreopoulos B."/>
            <person name="Baker S."/>
            <person name="Barry K."/>
            <person name="Bills G."/>
            <person name="Bluhm B."/>
            <person name="Cannon C."/>
            <person name="Castanera R."/>
            <person name="Culley D."/>
            <person name="Daum C."/>
            <person name="Ezra D."/>
            <person name="Gonzalez J."/>
            <person name="Henrissat B."/>
            <person name="Kuo A."/>
            <person name="Liang C."/>
            <person name="Lipzen A."/>
            <person name="Lutzoni F."/>
            <person name="Magnuson J."/>
            <person name="Mondo S."/>
            <person name="Nolan M."/>
            <person name="Ohm R."/>
            <person name="Pangilinan J."/>
            <person name="Park H.-J."/>
            <person name="Ramirez L."/>
            <person name="Alfaro M."/>
            <person name="Sun H."/>
            <person name="Tritt A."/>
            <person name="Yoshinaga Y."/>
            <person name="Zwiers L.-H."/>
            <person name="Turgeon B."/>
            <person name="Goodwin S."/>
            <person name="Spatafora J."/>
            <person name="Crous P."/>
            <person name="Grigoriev I."/>
        </authorList>
    </citation>
    <scope>NUCLEOTIDE SEQUENCE</scope>
    <source>
        <strain evidence="2">CBS 627.86</strain>
    </source>
</reference>
<evidence type="ECO:0000313" key="2">
    <source>
        <dbReference type="EMBL" id="KAF2122808.1"/>
    </source>
</evidence>
<accession>A0A6A5ZWQ4</accession>
<keyword evidence="1" id="KW-1133">Transmembrane helix</keyword>
<evidence type="ECO:0000313" key="3">
    <source>
        <dbReference type="Proteomes" id="UP000799770"/>
    </source>
</evidence>
<gene>
    <name evidence="2" type="ORF">BDV96DRAFT_561414</name>
</gene>
<dbReference type="EMBL" id="ML977310">
    <property type="protein sequence ID" value="KAF2122808.1"/>
    <property type="molecule type" value="Genomic_DNA"/>
</dbReference>
<proteinExistence type="predicted"/>
<feature type="transmembrane region" description="Helical" evidence="1">
    <location>
        <begin position="110"/>
        <end position="132"/>
    </location>
</feature>
<dbReference type="OrthoDB" id="627262at2759"/>
<protein>
    <submittedName>
        <fullName evidence="2">Uncharacterized protein</fullName>
    </submittedName>
</protein>
<evidence type="ECO:0000256" key="1">
    <source>
        <dbReference type="SAM" id="Phobius"/>
    </source>
</evidence>
<keyword evidence="1" id="KW-0472">Membrane</keyword>
<name>A0A6A5ZWQ4_9PLEO</name>
<organism evidence="2 3">
    <name type="scientific">Lophiotrema nucula</name>
    <dbReference type="NCBI Taxonomy" id="690887"/>
    <lineage>
        <taxon>Eukaryota</taxon>
        <taxon>Fungi</taxon>
        <taxon>Dikarya</taxon>
        <taxon>Ascomycota</taxon>
        <taxon>Pezizomycotina</taxon>
        <taxon>Dothideomycetes</taxon>
        <taxon>Pleosporomycetidae</taxon>
        <taxon>Pleosporales</taxon>
        <taxon>Lophiotremataceae</taxon>
        <taxon>Lophiotrema</taxon>
    </lineage>
</organism>
<feature type="transmembrane region" description="Helical" evidence="1">
    <location>
        <begin position="20"/>
        <end position="40"/>
    </location>
</feature>
<dbReference type="Proteomes" id="UP000799770">
    <property type="component" value="Unassembled WGS sequence"/>
</dbReference>
<dbReference type="AlphaFoldDB" id="A0A6A5ZWQ4"/>
<sequence>MPMAHLWNNTAWLASGESLPTGVPTFTIAAIVLAACVRLLNPIFGITQWRNWTPSVVAISVGTLSVEASAQFKLIFIAMLVPPSITLSKLLGALLRLVSLQYLGFTEVDLMSAATGCILTEGTFGFLPLLLAGNTG</sequence>
<feature type="transmembrane region" description="Helical" evidence="1">
    <location>
        <begin position="74"/>
        <end position="98"/>
    </location>
</feature>
<keyword evidence="3" id="KW-1185">Reference proteome</keyword>
<keyword evidence="1" id="KW-0812">Transmembrane</keyword>